<accession>A0A916ZSX5</accession>
<dbReference type="Pfam" id="PF04958">
    <property type="entry name" value="AstA"/>
    <property type="match status" value="1"/>
</dbReference>
<reference evidence="4" key="2">
    <citation type="submission" date="2020-09" db="EMBL/GenBank/DDBJ databases">
        <authorList>
            <person name="Sun Q."/>
            <person name="Zhou Y."/>
        </authorList>
    </citation>
    <scope>NUCLEOTIDE SEQUENCE</scope>
    <source>
        <strain evidence="4">CGMCC 1.15519</strain>
    </source>
</reference>
<name>A0A916ZSX5_9SPHN</name>
<dbReference type="GO" id="GO:0006527">
    <property type="term" value="P:L-arginine catabolic process"/>
    <property type="evidence" value="ECO:0007669"/>
    <property type="project" value="InterPro"/>
</dbReference>
<dbReference type="PANTHER" id="PTHR30420:SF1">
    <property type="entry name" value="ARGININE N-SUCCINYLTRANSFERASE"/>
    <property type="match status" value="1"/>
</dbReference>
<keyword evidence="3" id="KW-0012">Acyltransferase</keyword>
<dbReference type="EMBL" id="BMJM01000004">
    <property type="protein sequence ID" value="GGE09956.1"/>
    <property type="molecule type" value="Genomic_DNA"/>
</dbReference>
<reference evidence="4" key="1">
    <citation type="journal article" date="2014" name="Int. J. Syst. Evol. Microbiol.">
        <title>Complete genome sequence of Corynebacterium casei LMG S-19264T (=DSM 44701T), isolated from a smear-ripened cheese.</title>
        <authorList>
            <consortium name="US DOE Joint Genome Institute (JGI-PGF)"/>
            <person name="Walter F."/>
            <person name="Albersmeier A."/>
            <person name="Kalinowski J."/>
            <person name="Ruckert C."/>
        </authorList>
    </citation>
    <scope>NUCLEOTIDE SEQUENCE</scope>
    <source>
        <strain evidence="4">CGMCC 1.15519</strain>
    </source>
</reference>
<dbReference type="SUPFAM" id="SSF55729">
    <property type="entry name" value="Acyl-CoA N-acyltransferases (Nat)"/>
    <property type="match status" value="1"/>
</dbReference>
<keyword evidence="1" id="KW-0056">Arginine metabolism</keyword>
<keyword evidence="5" id="KW-1185">Reference proteome</keyword>
<dbReference type="GO" id="GO:0008791">
    <property type="term" value="F:arginine N-succinyltransferase activity"/>
    <property type="evidence" value="ECO:0007669"/>
    <property type="project" value="InterPro"/>
</dbReference>
<dbReference type="PANTHER" id="PTHR30420">
    <property type="entry name" value="N-SUCCINYLARGININE DIHYDROLASE"/>
    <property type="match status" value="1"/>
</dbReference>
<dbReference type="InterPro" id="IPR007041">
    <property type="entry name" value="Arg_succinylTrfase_AstA/AruG"/>
</dbReference>
<evidence type="ECO:0000313" key="4">
    <source>
        <dbReference type="EMBL" id="GGE09956.1"/>
    </source>
</evidence>
<keyword evidence="2" id="KW-0808">Transferase</keyword>
<evidence type="ECO:0000256" key="1">
    <source>
        <dbReference type="ARBA" id="ARBA00022503"/>
    </source>
</evidence>
<protein>
    <submittedName>
        <fullName evidence="4">Arginine N-succinyltransferase</fullName>
    </submittedName>
</protein>
<gene>
    <name evidence="4" type="ORF">GCM10011529_15350</name>
</gene>
<evidence type="ECO:0000256" key="2">
    <source>
        <dbReference type="ARBA" id="ARBA00022679"/>
    </source>
</evidence>
<organism evidence="4 5">
    <name type="scientific">Sandarakinorhabdus glacialis</name>
    <dbReference type="NCBI Taxonomy" id="1614636"/>
    <lineage>
        <taxon>Bacteria</taxon>
        <taxon>Pseudomonadati</taxon>
        <taxon>Pseudomonadota</taxon>
        <taxon>Alphaproteobacteria</taxon>
        <taxon>Sphingomonadales</taxon>
        <taxon>Sphingosinicellaceae</taxon>
        <taxon>Sandarakinorhabdus</taxon>
    </lineage>
</organism>
<dbReference type="NCBIfam" id="TIGR03243">
    <property type="entry name" value="arg_catab_AOST"/>
    <property type="match status" value="1"/>
</dbReference>
<evidence type="ECO:0000256" key="3">
    <source>
        <dbReference type="ARBA" id="ARBA00023315"/>
    </source>
</evidence>
<dbReference type="Gene3D" id="3.40.630.30">
    <property type="match status" value="1"/>
</dbReference>
<dbReference type="RefSeq" id="WP_188762343.1">
    <property type="nucleotide sequence ID" value="NZ_BMJM01000004.1"/>
</dbReference>
<dbReference type="InterPro" id="IPR016181">
    <property type="entry name" value="Acyl_CoA_acyltransferase"/>
</dbReference>
<dbReference type="AlphaFoldDB" id="A0A916ZSX5"/>
<dbReference type="Proteomes" id="UP000635071">
    <property type="component" value="Unassembled WGS sequence"/>
</dbReference>
<proteinExistence type="predicted"/>
<comment type="caution">
    <text evidence="4">The sequence shown here is derived from an EMBL/GenBank/DDBJ whole genome shotgun (WGS) entry which is preliminary data.</text>
</comment>
<sequence length="346" mass="37463">MTWQVRAARTADIDALLDLAKLTGGGFTNLPADRDSLAARLAKSEASFARLEEAPDDELYILILEQTSTQRIAGCGMVFSRIGARWPFYSYKLGTLSQSSRELGRTFAMPYLSLVSDHDGASEVGGLFLHPDLRAGGLGRLLSRSRYLFIAGHRARFGNKMLAELRGVLDDDGNSPFWDALGRKFFGMTFPEADSFNAVHGSQFIADLMPTQPIYTALLPDSARAVIGQPHACGRGALAMLEAEGFTYDNYVDIFDGGPTVTARTDQLRSVRDSRAATVTRLCETGPTPEGQEFAPALIAAGQLTEFRAWIGHIAPGTGPATCTLPTREAETMAVTIGNEIRHVSL</sequence>
<evidence type="ECO:0000313" key="5">
    <source>
        <dbReference type="Proteomes" id="UP000635071"/>
    </source>
</evidence>